<protein>
    <recommendedName>
        <fullName evidence="3">Glucose-6-phosphate 1-epimerase</fullName>
    </recommendedName>
</protein>
<evidence type="ECO:0000313" key="2">
    <source>
        <dbReference type="Proteomes" id="UP000070371"/>
    </source>
</evidence>
<evidence type="ECO:0008006" key="3">
    <source>
        <dbReference type="Google" id="ProtNLM"/>
    </source>
</evidence>
<reference evidence="1 2" key="1">
    <citation type="submission" date="2016-02" db="EMBL/GenBank/DDBJ databases">
        <title>Complete genome sequence of Halocynthiibacter arcticus PAMC 20958t from arctic marine sediment.</title>
        <authorList>
            <person name="Lee Y.M."/>
            <person name="Baek K."/>
            <person name="Lee H.K."/>
            <person name="Shin S.C."/>
        </authorList>
    </citation>
    <scope>NUCLEOTIDE SEQUENCE [LARGE SCALE GENOMIC DNA]</scope>
    <source>
        <strain evidence="1">PAMC 20958</strain>
    </source>
</reference>
<proteinExistence type="predicted"/>
<keyword evidence="2" id="KW-1185">Reference proteome</keyword>
<dbReference type="GO" id="GO:0030246">
    <property type="term" value="F:carbohydrate binding"/>
    <property type="evidence" value="ECO:0007669"/>
    <property type="project" value="InterPro"/>
</dbReference>
<dbReference type="GO" id="GO:0005975">
    <property type="term" value="P:carbohydrate metabolic process"/>
    <property type="evidence" value="ECO:0007669"/>
    <property type="project" value="InterPro"/>
</dbReference>
<gene>
    <name evidence="1" type="ORF">RC74_13205</name>
</gene>
<dbReference type="SUPFAM" id="SSF74650">
    <property type="entry name" value="Galactose mutarotase-like"/>
    <property type="match status" value="1"/>
</dbReference>
<name>A0A126V2D1_9RHOB</name>
<dbReference type="STRING" id="1579316.RC74_13205"/>
<dbReference type="InterPro" id="IPR011013">
    <property type="entry name" value="Gal_mutarotase_sf_dom"/>
</dbReference>
<dbReference type="InterPro" id="IPR014718">
    <property type="entry name" value="GH-type_carb-bd"/>
</dbReference>
<organism evidence="1 2">
    <name type="scientific">Falsihalocynthiibacter arcticus</name>
    <dbReference type="NCBI Taxonomy" id="1579316"/>
    <lineage>
        <taxon>Bacteria</taxon>
        <taxon>Pseudomonadati</taxon>
        <taxon>Pseudomonadota</taxon>
        <taxon>Alphaproteobacteria</taxon>
        <taxon>Rhodobacterales</taxon>
        <taxon>Roseobacteraceae</taxon>
        <taxon>Falsihalocynthiibacter</taxon>
    </lineage>
</organism>
<dbReference type="GO" id="GO:0003824">
    <property type="term" value="F:catalytic activity"/>
    <property type="evidence" value="ECO:0007669"/>
    <property type="project" value="InterPro"/>
</dbReference>
<dbReference type="Gene3D" id="2.70.98.10">
    <property type="match status" value="1"/>
</dbReference>
<dbReference type="EMBL" id="CP014327">
    <property type="protein sequence ID" value="AML52105.1"/>
    <property type="molecule type" value="Genomic_DNA"/>
</dbReference>
<sequence>MDDSIETCKDNAKWTLSSAICTAEVRSLGGMLQNVHFLFANGDTFAPLAQADWADDAPKEDREIAPHLQRLGGEWPCVPFGTSPSDPQHHGYASNAHWRCTHQSQRRIELVIDFPKSHVVSQLRRTIEVSEEAHRVDCSLSIIVRNACELPIGLHPIFRLPTDAPVHIVLENSTLLEPMPAEIRPPNFQLVAAEGRMLFGADGQEIDFLQGYTGLSTELVQGYDAGGKVAVEYPQEGKKAVLQWDENALPHCLFWLANPHQFEHLGAFRGLGVEPISSWFDRGTKPLFGAAKGSPRPFGVKLKPSEPWSMDYSISAETILMQGAE</sequence>
<dbReference type="KEGG" id="hat:RC74_13205"/>
<accession>A0A126V2D1</accession>
<dbReference type="OrthoDB" id="7335506at2"/>
<dbReference type="RefSeq" id="WP_062628275.1">
    <property type="nucleotide sequence ID" value="NZ_CP014327.1"/>
</dbReference>
<evidence type="ECO:0000313" key="1">
    <source>
        <dbReference type="EMBL" id="AML52105.1"/>
    </source>
</evidence>
<dbReference type="Proteomes" id="UP000070371">
    <property type="component" value="Chromosome"/>
</dbReference>
<dbReference type="AlphaFoldDB" id="A0A126V2D1"/>